<dbReference type="NCBIfam" id="TIGR03531">
    <property type="entry name" value="selenium_SpcS"/>
    <property type="match status" value="1"/>
</dbReference>
<comment type="similarity">
    <text evidence="4">Belongs to the SepSecS family.</text>
</comment>
<comment type="pathway">
    <text evidence="3">Aminoacyl-tRNA biosynthesis; selenocysteinyl-tRNA(Sec) biosynthesis; selenocysteinyl-tRNA(Sec) from L-seryl-tRNA(Sec) (archaeal/eukaryal route): step 2/2.</text>
</comment>
<dbReference type="InterPro" id="IPR015421">
    <property type="entry name" value="PyrdxlP-dep_Trfase_major"/>
</dbReference>
<accession>A0A1Y1N0W4</accession>
<dbReference type="PANTHER" id="PTHR12944:SF2">
    <property type="entry name" value="O-PHOSPHOSERYL-TRNA(SEC) SELENIUM TRANSFERASE"/>
    <property type="match status" value="1"/>
</dbReference>
<evidence type="ECO:0000256" key="11">
    <source>
        <dbReference type="ARBA" id="ARBA00022917"/>
    </source>
</evidence>
<reference evidence="19" key="3">
    <citation type="submission" date="2019-08" db="EMBL/GenBank/DDBJ databases">
        <authorList>
            <consortium name="Photinus pyralis genome working group"/>
            <person name="Fallon T.R."/>
            <person name="Sander Lower S.E."/>
            <person name="Weng J.-K."/>
        </authorList>
    </citation>
    <scope>NUCLEOTIDE SEQUENCE</scope>
    <source>
        <strain evidence="19">1611_PpyrPB1</strain>
        <tissue evidence="19">Whole body</tissue>
    </source>
</reference>
<dbReference type="AlphaFoldDB" id="A0A1Y1N0W4"/>
<dbReference type="GO" id="GO:0000049">
    <property type="term" value="F:tRNA binding"/>
    <property type="evidence" value="ECO:0007669"/>
    <property type="project" value="UniProtKB-KW"/>
</dbReference>
<protein>
    <recommendedName>
        <fullName evidence="6">O-phosphoseryl-tRNA(Sec) selenium transferase</fullName>
        <ecNumber evidence="5">2.9.1.2</ecNumber>
    </recommendedName>
    <alternativeName>
        <fullName evidence="14">Selenocysteine synthase</fullName>
    </alternativeName>
    <alternativeName>
        <fullName evidence="15">Selenocysteinyl-tRNA(Sec) synthase</fullName>
    </alternativeName>
    <alternativeName>
        <fullName evidence="16">Sep-tRNA:Sec-tRNA synthase</fullName>
    </alternativeName>
</protein>
<dbReference type="EMBL" id="GEZM01015605">
    <property type="protein sequence ID" value="JAV91529.1"/>
    <property type="molecule type" value="Transcribed_RNA"/>
</dbReference>
<comment type="function">
    <text evidence="2">Converts O-phosphoseryl-tRNA(Sec) to selenocysteinyl-tRNA(Sec) required for selenoprotein biosynthesis.</text>
</comment>
<keyword evidence="12" id="KW-0711">Selenium</keyword>
<reference evidence="19 20" key="2">
    <citation type="journal article" date="2018" name="Elife">
        <title>Firefly genomes illuminate parallel origins of bioluminescence in beetles.</title>
        <authorList>
            <person name="Fallon T.R."/>
            <person name="Lower S.E."/>
            <person name="Chang C.H."/>
            <person name="Bessho-Uehara M."/>
            <person name="Martin G.J."/>
            <person name="Bewick A.J."/>
            <person name="Behringer M."/>
            <person name="Debat H.J."/>
            <person name="Wong I."/>
            <person name="Day J.C."/>
            <person name="Suvorov A."/>
            <person name="Silva C.J."/>
            <person name="Stanger-Hall K.F."/>
            <person name="Hall D.W."/>
            <person name="Schmitz R.J."/>
            <person name="Nelson D.R."/>
            <person name="Lewis S.M."/>
            <person name="Shigenobu S."/>
            <person name="Bybee S.M."/>
            <person name="Larracuente A.M."/>
            <person name="Oba Y."/>
            <person name="Weng J.K."/>
        </authorList>
    </citation>
    <scope>NUCLEOTIDE SEQUENCE [LARGE SCALE GENOMIC DNA]</scope>
    <source>
        <strain evidence="19">1611_PpyrPB1</strain>
        <tissue evidence="19">Whole body</tissue>
    </source>
</reference>
<keyword evidence="11" id="KW-0648">Protein biosynthesis</keyword>
<evidence type="ECO:0000256" key="15">
    <source>
        <dbReference type="ARBA" id="ARBA00032048"/>
    </source>
</evidence>
<dbReference type="UniPathway" id="UPA00906">
    <property type="reaction ID" value="UER00898"/>
</dbReference>
<keyword evidence="9" id="KW-0694">RNA-binding</keyword>
<evidence type="ECO:0000313" key="19">
    <source>
        <dbReference type="EMBL" id="KAB0801636.1"/>
    </source>
</evidence>
<dbReference type="InParanoid" id="A0A1Y1N0W4"/>
<organism evidence="18">
    <name type="scientific">Photinus pyralis</name>
    <name type="common">Common eastern firefly</name>
    <name type="synonym">Lampyris pyralis</name>
    <dbReference type="NCBI Taxonomy" id="7054"/>
    <lineage>
        <taxon>Eukaryota</taxon>
        <taxon>Metazoa</taxon>
        <taxon>Ecdysozoa</taxon>
        <taxon>Arthropoda</taxon>
        <taxon>Hexapoda</taxon>
        <taxon>Insecta</taxon>
        <taxon>Pterygota</taxon>
        <taxon>Neoptera</taxon>
        <taxon>Endopterygota</taxon>
        <taxon>Coleoptera</taxon>
        <taxon>Polyphaga</taxon>
        <taxon>Elateriformia</taxon>
        <taxon>Elateroidea</taxon>
        <taxon>Lampyridae</taxon>
        <taxon>Lampyrinae</taxon>
        <taxon>Photinus</taxon>
    </lineage>
</organism>
<keyword evidence="10" id="KW-0663">Pyridoxal phosphate</keyword>
<evidence type="ECO:0000256" key="13">
    <source>
        <dbReference type="ARBA" id="ARBA00026053"/>
    </source>
</evidence>
<keyword evidence="7" id="KW-0820">tRNA-binding</keyword>
<keyword evidence="8" id="KW-0808">Transferase</keyword>
<dbReference type="PANTHER" id="PTHR12944">
    <property type="entry name" value="SOLUBLE LIVER ANTIGEN/LIVER PANCREAS ANTIGEN"/>
    <property type="match status" value="1"/>
</dbReference>
<proteinExistence type="inferred from homology"/>
<evidence type="ECO:0000256" key="6">
    <source>
        <dbReference type="ARBA" id="ARBA00021963"/>
    </source>
</evidence>
<evidence type="ECO:0000313" key="20">
    <source>
        <dbReference type="Proteomes" id="UP000327044"/>
    </source>
</evidence>
<dbReference type="EMBL" id="VVIM01000002">
    <property type="protein sequence ID" value="KAB0801636.1"/>
    <property type="molecule type" value="Genomic_DNA"/>
</dbReference>
<dbReference type="GO" id="GO:0001717">
    <property type="term" value="P:conversion of seryl-tRNAsec to selenocys-tRNAsec"/>
    <property type="evidence" value="ECO:0007669"/>
    <property type="project" value="InterPro"/>
</dbReference>
<evidence type="ECO:0000256" key="8">
    <source>
        <dbReference type="ARBA" id="ARBA00022679"/>
    </source>
</evidence>
<sequence>MNAEAWCLAAKFVPESYIKQSENACKTRENVIRQLLQHKTLPDIGWDDITIETFLFELSGMDSNNFRGNSGTGEREARFASELVRRRHYYFGHGIGRSGDLTESQPKAAGSSLMYKLTNCLFHDLIKFMGISARCECLVVPVATGMALVLSMLSIRGVLPNAKYVIWSRIDQKSCFKSILSAGFIPIVIDTIKVGDQLQTNLNLLEEKIKELPRDSVLCVMSTTACFAPRACDDIEGIALLCNKYDIPHLINNAYGLQSKVIMKRIQKAQK</sequence>
<evidence type="ECO:0000256" key="12">
    <source>
        <dbReference type="ARBA" id="ARBA00023266"/>
    </source>
</evidence>
<dbReference type="Pfam" id="PF05889">
    <property type="entry name" value="SepSecS"/>
    <property type="match status" value="1"/>
</dbReference>
<comment type="catalytic activity">
    <reaction evidence="17">
        <text>O-phospho-L-seryl-tRNA(Sec) + selenophosphate + H2O = L-selenocysteinyl-tRNA(Sec) + 2 phosphate</text>
        <dbReference type="Rhea" id="RHEA:25041"/>
        <dbReference type="Rhea" id="RHEA-COMP:9743"/>
        <dbReference type="Rhea" id="RHEA-COMP:9947"/>
        <dbReference type="ChEBI" id="CHEBI:15377"/>
        <dbReference type="ChEBI" id="CHEBI:16144"/>
        <dbReference type="ChEBI" id="CHEBI:43474"/>
        <dbReference type="ChEBI" id="CHEBI:78551"/>
        <dbReference type="ChEBI" id="CHEBI:78573"/>
        <dbReference type="EC" id="2.9.1.2"/>
    </reaction>
</comment>
<evidence type="ECO:0000256" key="5">
    <source>
        <dbReference type="ARBA" id="ARBA00012464"/>
    </source>
</evidence>
<evidence type="ECO:0000313" key="18">
    <source>
        <dbReference type="EMBL" id="JAV91529.1"/>
    </source>
</evidence>
<dbReference type="FunCoup" id="A0A1Y1N0W4">
    <property type="interactions" value="886"/>
</dbReference>
<gene>
    <name evidence="19" type="ORF">PPYR_03822</name>
</gene>
<evidence type="ECO:0000256" key="3">
    <source>
        <dbReference type="ARBA" id="ARBA00004822"/>
    </source>
</evidence>
<dbReference type="EC" id="2.9.1.2" evidence="5"/>
<dbReference type="GO" id="GO:0098621">
    <property type="term" value="F:O-phosphoseryl-tRNA(Sec) selenium transferase activity"/>
    <property type="evidence" value="ECO:0007669"/>
    <property type="project" value="UniProtKB-EC"/>
</dbReference>
<evidence type="ECO:0000256" key="16">
    <source>
        <dbReference type="ARBA" id="ARBA00032693"/>
    </source>
</evidence>
<dbReference type="Proteomes" id="UP000327044">
    <property type="component" value="Unassembled WGS sequence"/>
</dbReference>
<evidence type="ECO:0000256" key="4">
    <source>
        <dbReference type="ARBA" id="ARBA00007037"/>
    </source>
</evidence>
<evidence type="ECO:0000256" key="1">
    <source>
        <dbReference type="ARBA" id="ARBA00001933"/>
    </source>
</evidence>
<dbReference type="GO" id="GO:0001514">
    <property type="term" value="P:selenocysteine incorporation"/>
    <property type="evidence" value="ECO:0007669"/>
    <property type="project" value="TreeGrafter"/>
</dbReference>
<evidence type="ECO:0000256" key="17">
    <source>
        <dbReference type="ARBA" id="ARBA00048808"/>
    </source>
</evidence>
<dbReference type="InterPro" id="IPR015424">
    <property type="entry name" value="PyrdxlP-dep_Trfase"/>
</dbReference>
<dbReference type="InterPro" id="IPR019872">
    <property type="entry name" value="Sec-tRNA_Se_transferase"/>
</dbReference>
<name>A0A1Y1N0W4_PHOPY</name>
<dbReference type="EMBL" id="GEZM01015615">
    <property type="protein sequence ID" value="JAV91514.1"/>
    <property type="molecule type" value="Transcribed_RNA"/>
</dbReference>
<evidence type="ECO:0000256" key="9">
    <source>
        <dbReference type="ARBA" id="ARBA00022884"/>
    </source>
</evidence>
<dbReference type="InterPro" id="IPR008829">
    <property type="entry name" value="SepSecS/SepCysS"/>
</dbReference>
<evidence type="ECO:0000256" key="2">
    <source>
        <dbReference type="ARBA" id="ARBA00002552"/>
    </source>
</evidence>
<evidence type="ECO:0000256" key="10">
    <source>
        <dbReference type="ARBA" id="ARBA00022898"/>
    </source>
</evidence>
<keyword evidence="20" id="KW-1185">Reference proteome</keyword>
<comment type="cofactor">
    <cofactor evidence="1">
        <name>pyridoxal 5'-phosphate</name>
        <dbReference type="ChEBI" id="CHEBI:597326"/>
    </cofactor>
</comment>
<reference evidence="18" key="1">
    <citation type="journal article" date="2016" name="Sci. Rep.">
        <title>Molecular characterization of firefly nuptial gifts: a multi-omics approach sheds light on postcopulatory sexual selection.</title>
        <authorList>
            <person name="Al-Wathiqui N."/>
            <person name="Fallon T.R."/>
            <person name="South A."/>
            <person name="Weng J.K."/>
            <person name="Lewis S.M."/>
        </authorList>
    </citation>
    <scope>NUCLEOTIDE SEQUENCE</scope>
</reference>
<evidence type="ECO:0000256" key="14">
    <source>
        <dbReference type="ARBA" id="ARBA00030669"/>
    </source>
</evidence>
<evidence type="ECO:0000256" key="7">
    <source>
        <dbReference type="ARBA" id="ARBA00022555"/>
    </source>
</evidence>
<dbReference type="SUPFAM" id="SSF53383">
    <property type="entry name" value="PLP-dependent transferases"/>
    <property type="match status" value="1"/>
</dbReference>
<dbReference type="Gene3D" id="3.40.640.10">
    <property type="entry name" value="Type I PLP-dependent aspartate aminotransferase-like (Major domain)"/>
    <property type="match status" value="1"/>
</dbReference>
<comment type="subunit">
    <text evidence="13">Homotetramer formed by a catalytic dimer and a non-catalytic dimer serving as a binding platform that orients tRNASec for catalysis. Each tetramer binds the CCA ends of two tRNAs which point to the active sites of the catalytic dimer.</text>
</comment>